<reference evidence="2 3" key="1">
    <citation type="submission" date="2023-02" db="EMBL/GenBank/DDBJ databases">
        <title>Genome sequence of Sphingobacterium sp. KACC 22765.</title>
        <authorList>
            <person name="Kim S."/>
            <person name="Heo J."/>
            <person name="Kwon S.-W."/>
        </authorList>
    </citation>
    <scope>NUCLEOTIDE SEQUENCE [LARGE SCALE GENOMIC DNA]</scope>
    <source>
        <strain evidence="2 3">KACC 22765</strain>
    </source>
</reference>
<keyword evidence="3" id="KW-1185">Reference proteome</keyword>
<sequence>MQNAALMITAILSALLTQHIHIRFKQGPVRASAVVALFVAATLHFFPNLLSPFLTQHIPMVAIGGSFIGMATSDRLSTYLGTAFAGLVLGIIYLHTSTYFDGYGGALGTAACISVLVVMSIPYLTSKRKLTVGFLQLRRVLLKDKHKRRA</sequence>
<name>A0ABY7WGT2_9SPHI</name>
<keyword evidence="1" id="KW-1133">Transmembrane helix</keyword>
<organism evidence="2 3">
    <name type="scientific">Sphingobacterium oryzagri</name>
    <dbReference type="NCBI Taxonomy" id="3025669"/>
    <lineage>
        <taxon>Bacteria</taxon>
        <taxon>Pseudomonadati</taxon>
        <taxon>Bacteroidota</taxon>
        <taxon>Sphingobacteriia</taxon>
        <taxon>Sphingobacteriales</taxon>
        <taxon>Sphingobacteriaceae</taxon>
        <taxon>Sphingobacterium</taxon>
    </lineage>
</organism>
<evidence type="ECO:0000256" key="1">
    <source>
        <dbReference type="SAM" id="Phobius"/>
    </source>
</evidence>
<dbReference type="Proteomes" id="UP001221558">
    <property type="component" value="Chromosome"/>
</dbReference>
<feature type="transmembrane region" description="Helical" evidence="1">
    <location>
        <begin position="33"/>
        <end position="55"/>
    </location>
</feature>
<keyword evidence="1" id="KW-0812">Transmembrane</keyword>
<protein>
    <submittedName>
        <fullName evidence="2">Uncharacterized protein</fullName>
    </submittedName>
</protein>
<keyword evidence="1" id="KW-0472">Membrane</keyword>
<evidence type="ECO:0000313" key="2">
    <source>
        <dbReference type="EMBL" id="WDF68842.1"/>
    </source>
</evidence>
<dbReference type="RefSeq" id="WP_274267572.1">
    <property type="nucleotide sequence ID" value="NZ_CP117880.1"/>
</dbReference>
<dbReference type="EMBL" id="CP117880">
    <property type="protein sequence ID" value="WDF68842.1"/>
    <property type="molecule type" value="Genomic_DNA"/>
</dbReference>
<feature type="transmembrane region" description="Helical" evidence="1">
    <location>
        <begin position="76"/>
        <end position="96"/>
    </location>
</feature>
<proteinExistence type="predicted"/>
<evidence type="ECO:0000313" key="3">
    <source>
        <dbReference type="Proteomes" id="UP001221558"/>
    </source>
</evidence>
<feature type="transmembrane region" description="Helical" evidence="1">
    <location>
        <begin position="102"/>
        <end position="124"/>
    </location>
</feature>
<gene>
    <name evidence="2" type="ORF">PQ465_00315</name>
</gene>
<accession>A0ABY7WGT2</accession>